<organism evidence="2 3">
    <name type="scientific">Hyaloscypha hepaticicola</name>
    <dbReference type="NCBI Taxonomy" id="2082293"/>
    <lineage>
        <taxon>Eukaryota</taxon>
        <taxon>Fungi</taxon>
        <taxon>Dikarya</taxon>
        <taxon>Ascomycota</taxon>
        <taxon>Pezizomycotina</taxon>
        <taxon>Leotiomycetes</taxon>
        <taxon>Helotiales</taxon>
        <taxon>Hyaloscyphaceae</taxon>
        <taxon>Hyaloscypha</taxon>
    </lineage>
</organism>
<feature type="compositionally biased region" description="Low complexity" evidence="1">
    <location>
        <begin position="11"/>
        <end position="28"/>
    </location>
</feature>
<evidence type="ECO:0000256" key="1">
    <source>
        <dbReference type="SAM" id="MobiDB-lite"/>
    </source>
</evidence>
<dbReference type="Proteomes" id="UP000235672">
    <property type="component" value="Unassembled WGS sequence"/>
</dbReference>
<proteinExistence type="predicted"/>
<feature type="compositionally biased region" description="Basic residues" evidence="1">
    <location>
        <begin position="81"/>
        <end position="93"/>
    </location>
</feature>
<name>A0A2J6PFZ9_9HELO</name>
<evidence type="ECO:0000313" key="2">
    <source>
        <dbReference type="EMBL" id="PMD12957.1"/>
    </source>
</evidence>
<evidence type="ECO:0000313" key="3">
    <source>
        <dbReference type="Proteomes" id="UP000235672"/>
    </source>
</evidence>
<feature type="region of interest" description="Disordered" evidence="1">
    <location>
        <begin position="211"/>
        <end position="311"/>
    </location>
</feature>
<feature type="compositionally biased region" description="Acidic residues" evidence="1">
    <location>
        <begin position="254"/>
        <end position="264"/>
    </location>
</feature>
<feature type="compositionally biased region" description="Acidic residues" evidence="1">
    <location>
        <begin position="220"/>
        <end position="235"/>
    </location>
</feature>
<feature type="compositionally biased region" description="Basic and acidic residues" evidence="1">
    <location>
        <begin position="236"/>
        <end position="248"/>
    </location>
</feature>
<sequence length="800" mass="89945">MGIGRSGPPMASRVSRVSRPSRACASSSHENQEEDLDYKQGNDHEEEEANNEQQEEARYALRQTPSRREHSRRYSSLQGSVRRRGSRRLRSSHSRSPLEEQKPEQFPGSFPALPDSEDNLEPPVPHIEDDIEKPQKEISTHAKANEAQHQFPILGALLADHTPRMVKELRLRGDDTDYLSTVARRRKDRDAFIQARIVELWVEEMKIRGGLEGGDGEVVREDDENKEEKEGEWESDEHSVHGNGDESGRGSGSEEPDGDNELDIENGSGRGSESEEQDIDNGSGIGGQGEDHPPDQERRNSEDSNSPSLQSEIERRQAILRAVQSALVRDLAAWDGDMPPASGLIHLIGDMYYIGHAHTLHVTHCQLVQLWRWLALGETSRWCTKPFLRGFEILQRLPRILMSSIQSGLSNKAEAPLPVPDPPKDILLLSSKLTPDALASLKDLVVQIAPMTIYLPIAPQSIIHNGMVARESKPLDSEKLARGYDDIYAGMESDRKEVNAIAEGIWYLVTFTHRDLDGLVYMVNEFQSQATSTPAPASKAVAVAWEHEVGLANLLINGLNDFAGANTTFTNLDATFATTEYLRLQIENRVAVDAELEREKEKERERERELNKHSSSWSFSLFRWFGWPWGWGRGGNPDLAPGGWSLKEEQERHEHIVQRTCERSLSQLKASGEKSQLWLTYTKEGLDGLMAALDATTQAVAYLKTLAGEKAWEGVPKDSNAVWRMRAQVKRSLIHIQEMIESVGELVIEGQKKRKEKARVETDAFNKCLQDMDSDNKNEEPLWYSLECLAEELGLKLEAS</sequence>
<keyword evidence="3" id="KW-1185">Reference proteome</keyword>
<feature type="compositionally biased region" description="Basic and acidic residues" evidence="1">
    <location>
        <begin position="289"/>
        <end position="302"/>
    </location>
</feature>
<dbReference type="AlphaFoldDB" id="A0A2J6PFZ9"/>
<reference evidence="2 3" key="1">
    <citation type="submission" date="2016-05" db="EMBL/GenBank/DDBJ databases">
        <title>A degradative enzymes factory behind the ericoid mycorrhizal symbiosis.</title>
        <authorList>
            <consortium name="DOE Joint Genome Institute"/>
            <person name="Martino E."/>
            <person name="Morin E."/>
            <person name="Grelet G."/>
            <person name="Kuo A."/>
            <person name="Kohler A."/>
            <person name="Daghino S."/>
            <person name="Barry K."/>
            <person name="Choi C."/>
            <person name="Cichocki N."/>
            <person name="Clum A."/>
            <person name="Copeland A."/>
            <person name="Hainaut M."/>
            <person name="Haridas S."/>
            <person name="Labutti K."/>
            <person name="Lindquist E."/>
            <person name="Lipzen A."/>
            <person name="Khouja H.-R."/>
            <person name="Murat C."/>
            <person name="Ohm R."/>
            <person name="Olson A."/>
            <person name="Spatafora J."/>
            <person name="Veneault-Fourrey C."/>
            <person name="Henrissat B."/>
            <person name="Grigoriev I."/>
            <person name="Martin F."/>
            <person name="Perotto S."/>
        </authorList>
    </citation>
    <scope>NUCLEOTIDE SEQUENCE [LARGE SCALE GENOMIC DNA]</scope>
    <source>
        <strain evidence="2 3">UAMH 7357</strain>
    </source>
</reference>
<protein>
    <submittedName>
        <fullName evidence="2">Uncharacterized protein</fullName>
    </submittedName>
</protein>
<feature type="compositionally biased region" description="Basic and acidic residues" evidence="1">
    <location>
        <begin position="126"/>
        <end position="146"/>
    </location>
</feature>
<dbReference type="EMBL" id="KZ613538">
    <property type="protein sequence ID" value="PMD12957.1"/>
    <property type="molecule type" value="Genomic_DNA"/>
</dbReference>
<gene>
    <name evidence="2" type="ORF">NA56DRAFT_756173</name>
</gene>
<accession>A0A2J6PFZ9</accession>
<feature type="compositionally biased region" description="Acidic residues" evidence="1">
    <location>
        <begin position="44"/>
        <end position="54"/>
    </location>
</feature>
<feature type="region of interest" description="Disordered" evidence="1">
    <location>
        <begin position="1"/>
        <end position="147"/>
    </location>
</feature>